<dbReference type="Proteomes" id="UP001054945">
    <property type="component" value="Unassembled WGS sequence"/>
</dbReference>
<evidence type="ECO:0000313" key="2">
    <source>
        <dbReference type="Proteomes" id="UP001054945"/>
    </source>
</evidence>
<name>A0AAV4QLH2_CAEEX</name>
<proteinExistence type="predicted"/>
<accession>A0AAV4QLH2</accession>
<keyword evidence="2" id="KW-1185">Reference proteome</keyword>
<comment type="caution">
    <text evidence="1">The sequence shown here is derived from an EMBL/GenBank/DDBJ whole genome shotgun (WGS) entry which is preliminary data.</text>
</comment>
<dbReference type="EMBL" id="BPLR01006476">
    <property type="protein sequence ID" value="GIY10117.1"/>
    <property type="molecule type" value="Genomic_DNA"/>
</dbReference>
<sequence length="80" mass="8954">MANYSGQAETQQPVTSLCVVMIHQLRWVYFAEPRLKWQDEPLSWMAVFTGKAIVGMVAFAGDSGKCGKGLKAEEKERSFL</sequence>
<reference evidence="1 2" key="1">
    <citation type="submission" date="2021-06" db="EMBL/GenBank/DDBJ databases">
        <title>Caerostris extrusa draft genome.</title>
        <authorList>
            <person name="Kono N."/>
            <person name="Arakawa K."/>
        </authorList>
    </citation>
    <scope>NUCLEOTIDE SEQUENCE [LARGE SCALE GENOMIC DNA]</scope>
</reference>
<gene>
    <name evidence="1" type="ORF">CEXT_666011</name>
</gene>
<dbReference type="AlphaFoldDB" id="A0AAV4QLH2"/>
<organism evidence="1 2">
    <name type="scientific">Caerostris extrusa</name>
    <name type="common">Bark spider</name>
    <name type="synonym">Caerostris bankana</name>
    <dbReference type="NCBI Taxonomy" id="172846"/>
    <lineage>
        <taxon>Eukaryota</taxon>
        <taxon>Metazoa</taxon>
        <taxon>Ecdysozoa</taxon>
        <taxon>Arthropoda</taxon>
        <taxon>Chelicerata</taxon>
        <taxon>Arachnida</taxon>
        <taxon>Araneae</taxon>
        <taxon>Araneomorphae</taxon>
        <taxon>Entelegynae</taxon>
        <taxon>Araneoidea</taxon>
        <taxon>Araneidae</taxon>
        <taxon>Caerostris</taxon>
    </lineage>
</organism>
<evidence type="ECO:0000313" key="1">
    <source>
        <dbReference type="EMBL" id="GIY10117.1"/>
    </source>
</evidence>
<protein>
    <submittedName>
        <fullName evidence="1">Uncharacterized protein</fullName>
    </submittedName>
</protein>